<gene>
    <name evidence="1" type="ORF">DFR28_1011044</name>
</gene>
<dbReference type="InParanoid" id="A0A395JQ63"/>
<evidence type="ECO:0000313" key="1">
    <source>
        <dbReference type="EMBL" id="RBP53657.1"/>
    </source>
</evidence>
<name>A0A395JQ63_9GAMM</name>
<evidence type="ECO:0000313" key="2">
    <source>
        <dbReference type="Proteomes" id="UP000253083"/>
    </source>
</evidence>
<keyword evidence="2" id="KW-1185">Reference proteome</keyword>
<sequence length="272" mass="31266">MRTDPSNFYSNDDAGRAAFLADAQRQTEEIFTVADQYFNKLPKASMEVRRVEPWRENSTSIAFYESPSLDGSRPGYYYANLKDMSTYQISVSTAITYHEGVPGHHFQIALSQELTGLPDFRKHSFYGAYTEGWALYAERLAKDMGFYQDPMSDFGRLHDEIWRSARLVIDTGIHAKQWTREQAIDYFRQNTPLSEGDMVTEVERFFVWPGQALGYKIGMMKILELRARAKQQLGDNFDIRDFHDVVIGKGAMPLPILEAQVDAYIQAKQQPQ</sequence>
<organism evidence="1 2">
    <name type="scientific">Arenicella xantha</name>
    <dbReference type="NCBI Taxonomy" id="644221"/>
    <lineage>
        <taxon>Bacteria</taxon>
        <taxon>Pseudomonadati</taxon>
        <taxon>Pseudomonadota</taxon>
        <taxon>Gammaproteobacteria</taxon>
        <taxon>Arenicellales</taxon>
        <taxon>Arenicellaceae</taxon>
        <taxon>Arenicella</taxon>
    </lineage>
</organism>
<proteinExistence type="predicted"/>
<dbReference type="InterPro" id="IPR010281">
    <property type="entry name" value="DUF885"/>
</dbReference>
<dbReference type="EMBL" id="QNRT01000001">
    <property type="protein sequence ID" value="RBP53657.1"/>
    <property type="molecule type" value="Genomic_DNA"/>
</dbReference>
<comment type="caution">
    <text evidence="1">The sequence shown here is derived from an EMBL/GenBank/DDBJ whole genome shotgun (WGS) entry which is preliminary data.</text>
</comment>
<dbReference type="Pfam" id="PF05960">
    <property type="entry name" value="DUF885"/>
    <property type="match status" value="1"/>
</dbReference>
<dbReference type="AlphaFoldDB" id="A0A395JQ63"/>
<accession>A0A395JQ63</accession>
<reference evidence="1 2" key="1">
    <citation type="submission" date="2018-06" db="EMBL/GenBank/DDBJ databases">
        <title>Genomic Encyclopedia of Type Strains, Phase IV (KMG-IV): sequencing the most valuable type-strain genomes for metagenomic binning, comparative biology and taxonomic classification.</title>
        <authorList>
            <person name="Goeker M."/>
        </authorList>
    </citation>
    <scope>NUCLEOTIDE SEQUENCE [LARGE SCALE GENOMIC DNA]</scope>
    <source>
        <strain evidence="1 2">DSM 24032</strain>
    </source>
</reference>
<dbReference type="Proteomes" id="UP000253083">
    <property type="component" value="Unassembled WGS sequence"/>
</dbReference>
<dbReference type="PANTHER" id="PTHR33361">
    <property type="entry name" value="GLR0591 PROTEIN"/>
    <property type="match status" value="1"/>
</dbReference>
<protein>
    <submittedName>
        <fullName evidence="1">Uncharacterized protein DUF885</fullName>
    </submittedName>
</protein>
<dbReference type="PANTHER" id="PTHR33361:SF16">
    <property type="entry name" value="DUF885 DOMAIN-CONTAINING PROTEIN"/>
    <property type="match status" value="1"/>
</dbReference>